<evidence type="ECO:0000259" key="2">
    <source>
        <dbReference type="Pfam" id="PF08327"/>
    </source>
</evidence>
<name>A0A1H4JIP2_RHOJO</name>
<organism evidence="3 4">
    <name type="scientific">Rhodococcus jostii</name>
    <dbReference type="NCBI Taxonomy" id="132919"/>
    <lineage>
        <taxon>Bacteria</taxon>
        <taxon>Bacillati</taxon>
        <taxon>Actinomycetota</taxon>
        <taxon>Actinomycetes</taxon>
        <taxon>Mycobacteriales</taxon>
        <taxon>Nocardiaceae</taxon>
        <taxon>Rhodococcus</taxon>
    </lineage>
</organism>
<protein>
    <submittedName>
        <fullName evidence="3">Uncharacterized conserved protein YndB, AHSA1/START domain</fullName>
    </submittedName>
</protein>
<dbReference type="InterPro" id="IPR013538">
    <property type="entry name" value="ASHA1/2-like_C"/>
</dbReference>
<gene>
    <name evidence="3" type="ORF">SAMN04490220_0920</name>
</gene>
<evidence type="ECO:0000313" key="3">
    <source>
        <dbReference type="EMBL" id="SEB46037.1"/>
    </source>
</evidence>
<evidence type="ECO:0000256" key="1">
    <source>
        <dbReference type="ARBA" id="ARBA00006817"/>
    </source>
</evidence>
<comment type="similarity">
    <text evidence="1">Belongs to the AHA1 family.</text>
</comment>
<dbReference type="EMBL" id="FNTL01000003">
    <property type="protein sequence ID" value="SEB46037.1"/>
    <property type="molecule type" value="Genomic_DNA"/>
</dbReference>
<dbReference type="Gene3D" id="3.30.530.20">
    <property type="match status" value="1"/>
</dbReference>
<dbReference type="SUPFAM" id="SSF55961">
    <property type="entry name" value="Bet v1-like"/>
    <property type="match status" value="1"/>
</dbReference>
<dbReference type="InterPro" id="IPR023393">
    <property type="entry name" value="START-like_dom_sf"/>
</dbReference>
<accession>A0A1H4JIP2</accession>
<dbReference type="Proteomes" id="UP000183407">
    <property type="component" value="Unassembled WGS sequence"/>
</dbReference>
<dbReference type="Pfam" id="PF08327">
    <property type="entry name" value="AHSA1"/>
    <property type="match status" value="1"/>
</dbReference>
<reference evidence="4" key="1">
    <citation type="submission" date="2016-10" db="EMBL/GenBank/DDBJ databases">
        <authorList>
            <person name="Varghese N."/>
        </authorList>
    </citation>
    <scope>NUCLEOTIDE SEQUENCE [LARGE SCALE GENOMIC DNA]</scope>
    <source>
        <strain evidence="4">DSM 44719</strain>
    </source>
</reference>
<proteinExistence type="inferred from homology"/>
<dbReference type="AlphaFoldDB" id="A0A1H4JIP2"/>
<feature type="domain" description="Activator of Hsp90 ATPase homologue 1/2-like C-terminal" evidence="2">
    <location>
        <begin position="39"/>
        <end position="179"/>
    </location>
</feature>
<dbReference type="CDD" id="cd08895">
    <property type="entry name" value="SRPBCC_CalC_Aha1-like_2"/>
    <property type="match status" value="1"/>
</dbReference>
<sequence length="182" mass="19285">MKPAASTENPTNRVGTNWERGTSLNRAMDRADRASRVIAAPPATVYGGFLDRESVEAWLPAEGMRGRVERWDPRPGGGFWMVLTYLDPVDSPGKTSDATDVVDVGFADLVPSERVVQRAVFEADDPSYAGTMTMTWQLAAAGDGTEVTVTATDVPPGIDQAVHEAGIASSLANLASYVEGAG</sequence>
<evidence type="ECO:0000313" key="4">
    <source>
        <dbReference type="Proteomes" id="UP000183407"/>
    </source>
</evidence>